<evidence type="ECO:0000313" key="2">
    <source>
        <dbReference type="Proteomes" id="UP001324270"/>
    </source>
</evidence>
<sequence length="377" mass="43697">MKYLQNLLSQIALVNKKNNEILEATGGRFNMFGICGVNHYENTHSAILAELLNPKGSHSLKSQFLTAFLETIGKEFTLPDFETTNATVYTEYFTDNGRIDILIKDLKGNALIIENKIYAGDQYEQLKRYNAFAKKSFKSYQIYYLTLYGTEASAQSAEEVAYGTISYAETIIQWLDKCIALAVRLPLVRETLVQYSNHLKQLTNQDMNSKNQEEIVGILANIENLKAAKVISQNYGETFNFIARKYFSPKIESWTKEKGLDYHYEISEEEYVRFYLTKTEWQGRFWIGFTFERGYYYGICNNLNNHKVSEDNRATLREKLGNFGVEMKSSNWWPCYAYIPNLSIDTWESDIIKSDNFFETCKQRIETLLKAIEGLDL</sequence>
<dbReference type="InterPro" id="IPR011856">
    <property type="entry name" value="tRNA_endonuc-like_dom_sf"/>
</dbReference>
<accession>A0ABU5YAB3</accession>
<organism evidence="1 2">
    <name type="scientific">Capnocytophaga gingivalis</name>
    <dbReference type="NCBI Taxonomy" id="1017"/>
    <lineage>
        <taxon>Bacteria</taxon>
        <taxon>Pseudomonadati</taxon>
        <taxon>Bacteroidota</taxon>
        <taxon>Flavobacteriia</taxon>
        <taxon>Flavobacteriales</taxon>
        <taxon>Flavobacteriaceae</taxon>
        <taxon>Capnocytophaga</taxon>
    </lineage>
</organism>
<reference evidence="1 2" key="1">
    <citation type="submission" date="2023-12" db="EMBL/GenBank/DDBJ databases">
        <title>Genomic sequences of Capnocytophaga and Parvimonas strains.</title>
        <authorList>
            <person name="Watt R.M."/>
            <person name="Wang M."/>
            <person name="Yang T."/>
            <person name="Tong W.M."/>
        </authorList>
    </citation>
    <scope>NUCLEOTIDE SEQUENCE [LARGE SCALE GENOMIC DNA]</scope>
    <source>
        <strain evidence="1 2">CCUG 13156</strain>
    </source>
</reference>
<proteinExistence type="predicted"/>
<dbReference type="Pfam" id="PF14281">
    <property type="entry name" value="PDDEXK_4"/>
    <property type="match status" value="1"/>
</dbReference>
<name>A0ABU5YAB3_9FLAO</name>
<keyword evidence="2" id="KW-1185">Reference proteome</keyword>
<protein>
    <submittedName>
        <fullName evidence="1">PD-(D/E)XK nuclease family protein</fullName>
    </submittedName>
</protein>
<dbReference type="EMBL" id="JAYKBV010000012">
    <property type="protein sequence ID" value="MEB3040878.1"/>
    <property type="molecule type" value="Genomic_DNA"/>
</dbReference>
<dbReference type="Proteomes" id="UP001324270">
    <property type="component" value="Unassembled WGS sequence"/>
</dbReference>
<dbReference type="RefSeq" id="WP_323979704.1">
    <property type="nucleotide sequence ID" value="NZ_JAYKBV010000012.1"/>
</dbReference>
<dbReference type="InterPro" id="IPR029470">
    <property type="entry name" value="PDDEXK_4"/>
</dbReference>
<gene>
    <name evidence="1" type="ORF">VJJ49_09300</name>
</gene>
<evidence type="ECO:0000313" key="1">
    <source>
        <dbReference type="EMBL" id="MEB3040878.1"/>
    </source>
</evidence>
<comment type="caution">
    <text evidence="1">The sequence shown here is derived from an EMBL/GenBank/DDBJ whole genome shotgun (WGS) entry which is preliminary data.</text>
</comment>
<dbReference type="Gene3D" id="3.40.1350.10">
    <property type="match status" value="1"/>
</dbReference>